<name>Q07HP5_RHOP5</name>
<gene>
    <name evidence="12" type="ordered locus">RPE_4619</name>
</gene>
<evidence type="ECO:0000256" key="6">
    <source>
        <dbReference type="ARBA" id="ARBA00023277"/>
    </source>
</evidence>
<dbReference type="Gene3D" id="3.20.20.80">
    <property type="entry name" value="Glycosidases"/>
    <property type="match status" value="1"/>
</dbReference>
<dbReference type="InterPro" id="IPR001360">
    <property type="entry name" value="Glyco_hydro_1"/>
</dbReference>
<evidence type="ECO:0000256" key="11">
    <source>
        <dbReference type="RuleBase" id="RU361175"/>
    </source>
</evidence>
<dbReference type="PROSITE" id="PS00653">
    <property type="entry name" value="GLYCOSYL_HYDROL_F1_2"/>
    <property type="match status" value="1"/>
</dbReference>
<feature type="binding site" evidence="10">
    <location>
        <begin position="414"/>
        <end position="415"/>
    </location>
    <ligand>
        <name>substrate</name>
    </ligand>
</feature>
<evidence type="ECO:0000256" key="2">
    <source>
        <dbReference type="ARBA" id="ARBA00010838"/>
    </source>
</evidence>
<reference evidence="12" key="1">
    <citation type="submission" date="2006-09" db="EMBL/GenBank/DDBJ databases">
        <title>Complete sequence of Rhodopseudomonas palustris BisA53.</title>
        <authorList>
            <consortium name="US DOE Joint Genome Institute"/>
            <person name="Copeland A."/>
            <person name="Lucas S."/>
            <person name="Lapidus A."/>
            <person name="Barry K."/>
            <person name="Detter J.C."/>
            <person name="Glavina del Rio T."/>
            <person name="Hammon N."/>
            <person name="Israni S."/>
            <person name="Dalin E."/>
            <person name="Tice H."/>
            <person name="Pitluck S."/>
            <person name="Chain P."/>
            <person name="Malfatti S."/>
            <person name="Shin M."/>
            <person name="Vergez L."/>
            <person name="Schmutz J."/>
            <person name="Larimer F."/>
            <person name="Land M."/>
            <person name="Hauser L."/>
            <person name="Pelletier D.A."/>
            <person name="Kyrpides N."/>
            <person name="Kim E."/>
            <person name="Harwood C.S."/>
            <person name="Oda Y."/>
            <person name="Richardson P."/>
        </authorList>
    </citation>
    <scope>NUCLEOTIDE SEQUENCE [LARGE SCALE GENOMIC DNA]</scope>
    <source>
        <strain evidence="12">BisA53</strain>
    </source>
</reference>
<dbReference type="STRING" id="316055.RPE_4619"/>
<keyword evidence="4 11" id="KW-0378">Hydrolase</keyword>
<evidence type="ECO:0000256" key="5">
    <source>
        <dbReference type="ARBA" id="ARBA00023001"/>
    </source>
</evidence>
<feature type="binding site" evidence="10">
    <location>
        <position position="407"/>
    </location>
    <ligand>
        <name>substrate</name>
    </ligand>
</feature>
<dbReference type="EC" id="3.2.1.21" evidence="3 11"/>
<feature type="binding site" evidence="10">
    <location>
        <position position="137"/>
    </location>
    <ligand>
        <name>substrate</name>
    </ligand>
</feature>
<dbReference type="InterPro" id="IPR017853">
    <property type="entry name" value="GH"/>
</dbReference>
<keyword evidence="8" id="KW-0624">Polysaccharide degradation</keyword>
<comment type="similarity">
    <text evidence="2 11">Belongs to the glycosyl hydrolase 1 family.</text>
</comment>
<dbReference type="PANTHER" id="PTHR10353">
    <property type="entry name" value="GLYCOSYL HYDROLASE"/>
    <property type="match status" value="1"/>
</dbReference>
<evidence type="ECO:0000256" key="7">
    <source>
        <dbReference type="ARBA" id="ARBA00023295"/>
    </source>
</evidence>
<feature type="binding site" evidence="10">
    <location>
        <position position="303"/>
    </location>
    <ligand>
        <name>substrate</name>
    </ligand>
</feature>
<dbReference type="PANTHER" id="PTHR10353:SF36">
    <property type="entry name" value="LP05116P"/>
    <property type="match status" value="1"/>
</dbReference>
<feature type="binding site" evidence="10">
    <location>
        <position position="181"/>
    </location>
    <ligand>
        <name>substrate</name>
    </ligand>
</feature>
<feature type="active site" description="Proton donor" evidence="9">
    <location>
        <position position="182"/>
    </location>
</feature>
<dbReference type="InterPro" id="IPR033132">
    <property type="entry name" value="GH_1_N_CS"/>
</dbReference>
<dbReference type="eggNOG" id="COG2723">
    <property type="taxonomic scope" value="Bacteria"/>
</dbReference>
<proteinExistence type="inferred from homology"/>
<dbReference type="EMBL" id="CP000463">
    <property type="protein sequence ID" value="ABJ08539.1"/>
    <property type="molecule type" value="Genomic_DNA"/>
</dbReference>
<protein>
    <recommendedName>
        <fullName evidence="3 11">Beta-glucosidase</fullName>
        <ecNumber evidence="3 11">3.2.1.21</ecNumber>
    </recommendedName>
</protein>
<dbReference type="CAZy" id="GH1">
    <property type="family name" value="Glycoside Hydrolase Family 1"/>
</dbReference>
<evidence type="ECO:0000313" key="12">
    <source>
        <dbReference type="EMBL" id="ABJ08539.1"/>
    </source>
</evidence>
<dbReference type="GO" id="GO:0030245">
    <property type="term" value="P:cellulose catabolic process"/>
    <property type="evidence" value="ECO:0007669"/>
    <property type="project" value="UniProtKB-KW"/>
</dbReference>
<evidence type="ECO:0000256" key="9">
    <source>
        <dbReference type="PIRSR" id="PIRSR617736-1"/>
    </source>
</evidence>
<dbReference type="InterPro" id="IPR017736">
    <property type="entry name" value="Glyco_hydro_1_beta-glucosidase"/>
</dbReference>
<keyword evidence="5" id="KW-0136">Cellulose degradation</keyword>
<evidence type="ECO:0000256" key="1">
    <source>
        <dbReference type="ARBA" id="ARBA00000448"/>
    </source>
</evidence>
<dbReference type="HOGENOM" id="CLU_001859_1_3_5"/>
<dbReference type="SUPFAM" id="SSF51445">
    <property type="entry name" value="(Trans)glycosidases"/>
    <property type="match status" value="1"/>
</dbReference>
<keyword evidence="6" id="KW-0119">Carbohydrate metabolism</keyword>
<evidence type="ECO:0000256" key="4">
    <source>
        <dbReference type="ARBA" id="ARBA00022801"/>
    </source>
</evidence>
<dbReference type="GO" id="GO:0005829">
    <property type="term" value="C:cytosol"/>
    <property type="evidence" value="ECO:0007669"/>
    <property type="project" value="TreeGrafter"/>
</dbReference>
<dbReference type="AlphaFoldDB" id="Q07HP5"/>
<evidence type="ECO:0000256" key="10">
    <source>
        <dbReference type="PIRSR" id="PIRSR617736-2"/>
    </source>
</evidence>
<dbReference type="KEGG" id="rpe:RPE_4619"/>
<dbReference type="PRINTS" id="PR00131">
    <property type="entry name" value="GLHYDRLASE1"/>
</dbReference>
<dbReference type="FunFam" id="3.20.20.80:FF:000004">
    <property type="entry name" value="Beta-glucosidase 6-phospho-beta-glucosidase"/>
    <property type="match status" value="1"/>
</dbReference>
<dbReference type="NCBIfam" id="TIGR03356">
    <property type="entry name" value="BGL"/>
    <property type="match status" value="1"/>
</dbReference>
<dbReference type="OrthoDB" id="9765195at2"/>
<sequence length="454" mass="50996">MSTLSTEPGLSKSIDDLPATANLRSDFVWGVSTSSFQIEGATQEGGRGLSVWDTYCRSGEIRNKDTGDVACDHYHRYVEDVALMKSLGLNAYRFSVAWPRVLPTGRGAANEEGLAFYDRLIDELLNAGIEPWLCLYHWDLPQALEDEGGWMNREMVGWFADYATLVAKRYGGKVKRFATFNEPSIFTLFGRSLGKRDRSADDKLHRFIHHVNLAHGAAVDALRANVPGASIGCIHNFQPIWPSSPADAEAAAAFGTYWNEAYPEPQCRGEYPERMRPFVEPHLQPGDLERIHRPLDWLGINHYSPVYVKADPDAMMGFNWGDRPADLPLTQIEWPIDAPAFRDTLLKVSQRYGLPVYVTENGYGGNDAPDASGKVDDPERIAYLRDYITAMDQAVAAGADIRGYFVWSLLDNFEWDSGYSVRFGLTYVDYQTLQRIPKSSFHWYARAIKAARVG</sequence>
<dbReference type="Pfam" id="PF00232">
    <property type="entry name" value="Glyco_hydro_1"/>
    <property type="match status" value="1"/>
</dbReference>
<feature type="binding site" evidence="10">
    <location>
        <position position="37"/>
    </location>
    <ligand>
        <name>substrate</name>
    </ligand>
</feature>
<organism evidence="12">
    <name type="scientific">Rhodopseudomonas palustris (strain BisA53)</name>
    <dbReference type="NCBI Taxonomy" id="316055"/>
    <lineage>
        <taxon>Bacteria</taxon>
        <taxon>Pseudomonadati</taxon>
        <taxon>Pseudomonadota</taxon>
        <taxon>Alphaproteobacteria</taxon>
        <taxon>Hyphomicrobiales</taxon>
        <taxon>Nitrobacteraceae</taxon>
        <taxon>Rhodopseudomonas</taxon>
    </lineage>
</organism>
<accession>Q07HP5</accession>
<evidence type="ECO:0000256" key="3">
    <source>
        <dbReference type="ARBA" id="ARBA00012744"/>
    </source>
</evidence>
<feature type="active site" description="Nucleophile" evidence="9">
    <location>
        <position position="360"/>
    </location>
</feature>
<evidence type="ECO:0000256" key="8">
    <source>
        <dbReference type="ARBA" id="ARBA00023326"/>
    </source>
</evidence>
<dbReference type="GO" id="GO:0008422">
    <property type="term" value="F:beta-glucosidase activity"/>
    <property type="evidence" value="ECO:0007669"/>
    <property type="project" value="UniProtKB-EC"/>
</dbReference>
<comment type="catalytic activity">
    <reaction evidence="1 11">
        <text>Hydrolysis of terminal, non-reducing beta-D-glucosyl residues with release of beta-D-glucose.</text>
        <dbReference type="EC" id="3.2.1.21"/>
    </reaction>
</comment>
<keyword evidence="7 11" id="KW-0326">Glycosidase</keyword>